<dbReference type="InterPro" id="IPR047565">
    <property type="entry name" value="Alpha-macroglob_thiol-ester_cl"/>
</dbReference>
<evidence type="ECO:0000256" key="4">
    <source>
        <dbReference type="ARBA" id="ARBA00023180"/>
    </source>
</evidence>
<reference evidence="8 9" key="1">
    <citation type="submission" date="2018-04" db="EMBL/GenBank/DDBJ databases">
        <title>The genome of golden apple snail Pomacea canaliculata provides insight into stress tolerance and invasive adaptation.</title>
        <authorList>
            <person name="Liu C."/>
            <person name="Liu B."/>
            <person name="Ren Y."/>
            <person name="Zhang Y."/>
            <person name="Wang H."/>
            <person name="Li S."/>
            <person name="Jiang F."/>
            <person name="Yin L."/>
            <person name="Zhang G."/>
            <person name="Qian W."/>
            <person name="Fan W."/>
        </authorList>
    </citation>
    <scope>NUCLEOTIDE SEQUENCE [LARGE SCALE GENOMIC DNA]</scope>
    <source>
        <strain evidence="8">SZHN2017</strain>
        <tissue evidence="8">Muscle</tissue>
    </source>
</reference>
<keyword evidence="4" id="KW-0325">Glycoprotein</keyword>
<feature type="domain" description="Alpha-macroglobulin receptor-binding" evidence="7">
    <location>
        <begin position="1226"/>
        <end position="1314"/>
    </location>
</feature>
<evidence type="ECO:0000313" key="9">
    <source>
        <dbReference type="Proteomes" id="UP000245119"/>
    </source>
</evidence>
<evidence type="ECO:0000313" key="8">
    <source>
        <dbReference type="EMBL" id="PVD34643.1"/>
    </source>
</evidence>
<dbReference type="EMBL" id="PZQS01000003">
    <property type="protein sequence ID" value="PVD34643.1"/>
    <property type="molecule type" value="Genomic_DNA"/>
</dbReference>
<dbReference type="Pfam" id="PF17791">
    <property type="entry name" value="MG3"/>
    <property type="match status" value="1"/>
</dbReference>
<keyword evidence="2" id="KW-0882">Thioester bond</keyword>
<dbReference type="InterPro" id="IPR013783">
    <property type="entry name" value="Ig-like_fold"/>
</dbReference>
<dbReference type="Pfam" id="PF00207">
    <property type="entry name" value="A2M"/>
    <property type="match status" value="1"/>
</dbReference>
<dbReference type="GO" id="GO:0004866">
    <property type="term" value="F:endopeptidase inhibitor activity"/>
    <property type="evidence" value="ECO:0007669"/>
    <property type="project" value="InterPro"/>
</dbReference>
<evidence type="ECO:0000259" key="6">
    <source>
        <dbReference type="SMART" id="SM01360"/>
    </source>
</evidence>
<dbReference type="InterPro" id="IPR041555">
    <property type="entry name" value="MG3"/>
</dbReference>
<dbReference type="Gene3D" id="2.60.40.1930">
    <property type="match status" value="2"/>
</dbReference>
<dbReference type="InterPro" id="IPR008930">
    <property type="entry name" value="Terpenoid_cyclase/PrenylTrfase"/>
</dbReference>
<dbReference type="InterPro" id="IPR041813">
    <property type="entry name" value="A2M_TED"/>
</dbReference>
<gene>
    <name evidence="8" type="ORF">C0Q70_05920</name>
</gene>
<comment type="caution">
    <text evidence="8">The sequence shown here is derived from an EMBL/GenBank/DDBJ whole genome shotgun (WGS) entry which is preliminary data.</text>
</comment>
<dbReference type="Gene3D" id="2.60.120.1540">
    <property type="match status" value="1"/>
</dbReference>
<dbReference type="PROSITE" id="PS00477">
    <property type="entry name" value="ALPHA_2_MACROGLOBULIN"/>
    <property type="match status" value="1"/>
</dbReference>
<evidence type="ECO:0000256" key="2">
    <source>
        <dbReference type="ARBA" id="ARBA00022966"/>
    </source>
</evidence>
<dbReference type="SUPFAM" id="SSF48239">
    <property type="entry name" value="Terpenoid cyclases/Protein prenyltransferases"/>
    <property type="match status" value="1"/>
</dbReference>
<dbReference type="Gene3D" id="6.20.50.160">
    <property type="match status" value="1"/>
</dbReference>
<dbReference type="SMART" id="SM01419">
    <property type="entry name" value="Thiol-ester_cl"/>
    <property type="match status" value="1"/>
</dbReference>
<dbReference type="Gene3D" id="2.60.40.690">
    <property type="entry name" value="Alpha-macroglobulin, receptor-binding domain"/>
    <property type="match status" value="1"/>
</dbReference>
<dbReference type="SMART" id="SM01360">
    <property type="entry name" value="A2M"/>
    <property type="match status" value="1"/>
</dbReference>
<evidence type="ECO:0000256" key="3">
    <source>
        <dbReference type="ARBA" id="ARBA00023157"/>
    </source>
</evidence>
<dbReference type="InterPro" id="IPR001599">
    <property type="entry name" value="Macroglobln_a2"/>
</dbReference>
<dbReference type="Proteomes" id="UP000245119">
    <property type="component" value="Linkage Group LG3"/>
</dbReference>
<organism evidence="8 9">
    <name type="scientific">Pomacea canaliculata</name>
    <name type="common">Golden apple snail</name>
    <dbReference type="NCBI Taxonomy" id="400727"/>
    <lineage>
        <taxon>Eukaryota</taxon>
        <taxon>Metazoa</taxon>
        <taxon>Spiralia</taxon>
        <taxon>Lophotrochozoa</taxon>
        <taxon>Mollusca</taxon>
        <taxon>Gastropoda</taxon>
        <taxon>Caenogastropoda</taxon>
        <taxon>Architaenioglossa</taxon>
        <taxon>Ampullarioidea</taxon>
        <taxon>Ampullariidae</taxon>
        <taxon>Pomacea</taxon>
    </lineage>
</organism>
<evidence type="ECO:0000259" key="5">
    <source>
        <dbReference type="SMART" id="SM01359"/>
    </source>
</evidence>
<dbReference type="InterPro" id="IPR002890">
    <property type="entry name" value="MG2"/>
</dbReference>
<dbReference type="InterPro" id="IPR011625">
    <property type="entry name" value="A2M_N_BRD"/>
</dbReference>
<dbReference type="SUPFAM" id="SSF49410">
    <property type="entry name" value="Alpha-macroglobulin receptor domain"/>
    <property type="match status" value="1"/>
</dbReference>
<evidence type="ECO:0008006" key="10">
    <source>
        <dbReference type="Google" id="ProtNLM"/>
    </source>
</evidence>
<dbReference type="InterPro" id="IPR009048">
    <property type="entry name" value="A-macroglobulin_rcpt-bd"/>
</dbReference>
<dbReference type="InterPro" id="IPR050473">
    <property type="entry name" value="A2M/Complement_sys"/>
</dbReference>
<dbReference type="Gene3D" id="2.60.40.10">
    <property type="entry name" value="Immunoglobulins"/>
    <property type="match status" value="1"/>
</dbReference>
<evidence type="ECO:0000256" key="1">
    <source>
        <dbReference type="ARBA" id="ARBA00022729"/>
    </source>
</evidence>
<dbReference type="Pfam" id="PF07677">
    <property type="entry name" value="A2M_recep"/>
    <property type="match status" value="1"/>
</dbReference>
<protein>
    <recommendedName>
        <fullName evidence="10">CD109 antigen</fullName>
    </recommendedName>
</protein>
<dbReference type="STRING" id="400727.A0A2T7PMJ7"/>
<dbReference type="PANTHER" id="PTHR11412:SF136">
    <property type="entry name" value="CD109 ANTIGEN"/>
    <property type="match status" value="1"/>
</dbReference>
<keyword evidence="1" id="KW-0732">Signal</keyword>
<dbReference type="SMART" id="SM01359">
    <property type="entry name" value="A2M_N_2"/>
    <property type="match status" value="1"/>
</dbReference>
<dbReference type="InterPro" id="IPR011626">
    <property type="entry name" value="Alpha-macroglobulin_TED"/>
</dbReference>
<sequence length="1396" mass="152950">MRAGKTLPVSVHLLRDGDVATVTVTLVNVVSKAVIASAPSQQVRGGETPYVFKLPVPADVKNQAGTSSSSYEVRVKAIGDVNFDRTAAMTLEEKSFSIFVQTDKAIYKPGQTVMIRALAMNPDLTLLNSAMDILIKDPAGNVIRQWKNIKGGNTGVVELSMPTSTKPPLGNWAIDVSTQGHKEVIYFSIEKYDLPKFETILEVPKKVLTSDGIKGIASAKYTFGKPVAGADVNVVIKLNDYLSGLPRMKTFSGKLNGKGQFEFQITNQEIIALSNPGVNKKAEVIATVTDESTRHRIETNADIDFEEKEVQLAFLPISPDTFKPGLPSSAYATSKGVTLTRTLQKAFSPSDNFIKVTMYSKVGESIEFSAFTTEKVTVITYQVYAKGVMVDESAVFSNNEEGDELFIISIEADDVLAPSARLVVFYFREDGEVVADSISFKVEGFSENPVSVTYSKDKVKAGEDVTLVISAKPGSSVFLLGVDKSVRILEDGNDITQEKVTEELASYDYVSGTSGLWQYVASSGWPYSIQGSDAKSLFKNAEIHILTDGDLSDKTASLTTANTYNRIGAEYLCRSKDCISESYLRQIIQGPAPVPVPVPAPTPAPASALAFEEVFVPVEKIRSFFPERWLWSMITIGSNGIFLKQETAPDTITTWVTTAFAVHLQYGLSVLPQAVELTTFQDLFVTLDLPYSVIRGEDICLRSFAFNYQDTPLQMRMTLGQADGINNVVVEPSPGNPSNLVETRRSVSVTQDLGLVESSTVQEVEFCFTPTKLGEIPIRINLTSSVPGDGVEYKLLVETVTVLLEARPNIVFTRSVPLNFPSTAVQGSQVITVKISGNLLVSIIANLNDLLRLPYGCGEQNMIFFAPNVFLINYLQRTNTYTPALAHNAEMFMLTGYQREITFQHTDGSFSAFGNRDSSGSMWLVLTAFVTKCFVQAVALKNTVVTIDPKTIISSIKWMIARQDRNGPFPEPGNVIHKEIQGGSAEGDALTAFVLISLAEASNKFEDLNFLFKKKLQNAITKARMYLERRLKDLSDSYDLAIVTYAFHLVGSSMKDAAFQKLLQKAITSGDKKHWERHAQSTALNIEMTSYTLLTYVLRGDVQGGLPILRWLLQLRGPNGGFQSTQDTVVGLQALAEMAAANHNPVAVPFRVTVSWTNGNIPSEVQISASTSGTFTGFPEAKVVMEYNVDKSTTSETYQVTYQVIKVTEKVYTVVVEAKRVDGEVGGMTLLEVGIPTGFSVDTTNPSYSVLNSKLQEQGHRKYILYYDEVGSQGVRTVLPITVSQGIPINTQPVPIKIYSYYEPGGKQQLTVYYQLSDTKSLVCNRVAQSGTCSSGRLTGIVVHLSTLETSRQSGLCKIPYLCDRISAYDSCVFVFITVLCGCGLDKIENVQKKQQ</sequence>
<dbReference type="GO" id="GO:0005615">
    <property type="term" value="C:extracellular space"/>
    <property type="evidence" value="ECO:0007669"/>
    <property type="project" value="InterPro"/>
</dbReference>
<dbReference type="Gene3D" id="1.50.10.20">
    <property type="match status" value="1"/>
</dbReference>
<dbReference type="Pfam" id="PF01835">
    <property type="entry name" value="MG2"/>
    <property type="match status" value="1"/>
</dbReference>
<dbReference type="CDD" id="cd02897">
    <property type="entry name" value="A2M_2"/>
    <property type="match status" value="1"/>
</dbReference>
<proteinExistence type="predicted"/>
<feature type="domain" description="Alpha-2-macroglobulin" evidence="6">
    <location>
        <begin position="628"/>
        <end position="719"/>
    </location>
</feature>
<feature type="domain" description="Alpha-2-macroglobulin bait region" evidence="5">
    <location>
        <begin position="354"/>
        <end position="489"/>
    </location>
</feature>
<dbReference type="PANTHER" id="PTHR11412">
    <property type="entry name" value="MACROGLOBULIN / COMPLEMENT"/>
    <property type="match status" value="1"/>
</dbReference>
<accession>A0A2T7PMJ7</accession>
<name>A0A2T7PMJ7_POMCA</name>
<dbReference type="Pfam" id="PF07703">
    <property type="entry name" value="A2M_BRD"/>
    <property type="match status" value="1"/>
</dbReference>
<dbReference type="Gene3D" id="2.60.40.1940">
    <property type="match status" value="1"/>
</dbReference>
<dbReference type="SMART" id="SM01361">
    <property type="entry name" value="A2M_recep"/>
    <property type="match status" value="1"/>
</dbReference>
<dbReference type="Gene3D" id="2.20.130.20">
    <property type="match status" value="1"/>
</dbReference>
<evidence type="ECO:0000259" key="7">
    <source>
        <dbReference type="SMART" id="SM01361"/>
    </source>
</evidence>
<dbReference type="InterPro" id="IPR036595">
    <property type="entry name" value="A-macroglobulin_rcpt-bd_sf"/>
</dbReference>
<dbReference type="InterPro" id="IPR019742">
    <property type="entry name" value="MacrogloblnA2_CS"/>
</dbReference>
<dbReference type="FunFam" id="2.60.40.1930:FF:000001">
    <property type="entry name" value="CD109 isoform 3"/>
    <property type="match status" value="1"/>
</dbReference>
<keyword evidence="9" id="KW-1185">Reference proteome</keyword>
<keyword evidence="3" id="KW-1015">Disulfide bond</keyword>
<dbReference type="Pfam" id="PF07678">
    <property type="entry name" value="TED_complement"/>
    <property type="match status" value="1"/>
</dbReference>
<dbReference type="OrthoDB" id="6105705at2759"/>